<evidence type="ECO:0000256" key="1">
    <source>
        <dbReference type="SAM" id="MobiDB-lite"/>
    </source>
</evidence>
<feature type="compositionally biased region" description="Polar residues" evidence="1">
    <location>
        <begin position="85"/>
        <end position="110"/>
    </location>
</feature>
<gene>
    <name evidence="2" type="ORF">J1N35_004393</name>
</gene>
<organism evidence="2 3">
    <name type="scientific">Gossypium stocksii</name>
    <dbReference type="NCBI Taxonomy" id="47602"/>
    <lineage>
        <taxon>Eukaryota</taxon>
        <taxon>Viridiplantae</taxon>
        <taxon>Streptophyta</taxon>
        <taxon>Embryophyta</taxon>
        <taxon>Tracheophyta</taxon>
        <taxon>Spermatophyta</taxon>
        <taxon>Magnoliopsida</taxon>
        <taxon>eudicotyledons</taxon>
        <taxon>Gunneridae</taxon>
        <taxon>Pentapetalae</taxon>
        <taxon>rosids</taxon>
        <taxon>malvids</taxon>
        <taxon>Malvales</taxon>
        <taxon>Malvaceae</taxon>
        <taxon>Malvoideae</taxon>
        <taxon>Gossypium</taxon>
    </lineage>
</organism>
<dbReference type="Proteomes" id="UP000828251">
    <property type="component" value="Unassembled WGS sequence"/>
</dbReference>
<sequence>MLLPNLINDGDNRDRVWIGYHFESSIQKGRTIVELMVDRGTEGESVRRRYGNAEVIKKNKTKEALESPEDRSMEYKDGKKRQRIQQEGNSDNTTLMITGSNIEISAATNEQADRMQ</sequence>
<comment type="caution">
    <text evidence="2">The sequence shown here is derived from an EMBL/GenBank/DDBJ whole genome shotgun (WGS) entry which is preliminary data.</text>
</comment>
<dbReference type="EMBL" id="JAIQCV010000002">
    <property type="protein sequence ID" value="KAH1121233.1"/>
    <property type="molecule type" value="Genomic_DNA"/>
</dbReference>
<protein>
    <submittedName>
        <fullName evidence="2">Uncharacterized protein</fullName>
    </submittedName>
</protein>
<keyword evidence="3" id="KW-1185">Reference proteome</keyword>
<reference evidence="2 3" key="1">
    <citation type="journal article" date="2021" name="Plant Biotechnol. J.">
        <title>Multi-omics assisted identification of the key and species-specific regulatory components of drought-tolerant mechanisms in Gossypium stocksii.</title>
        <authorList>
            <person name="Yu D."/>
            <person name="Ke L."/>
            <person name="Zhang D."/>
            <person name="Wu Y."/>
            <person name="Sun Y."/>
            <person name="Mei J."/>
            <person name="Sun J."/>
            <person name="Sun Y."/>
        </authorList>
    </citation>
    <scope>NUCLEOTIDE SEQUENCE [LARGE SCALE GENOMIC DNA]</scope>
    <source>
        <strain evidence="3">cv. E1</strain>
        <tissue evidence="2">Leaf</tissue>
    </source>
</reference>
<evidence type="ECO:0000313" key="2">
    <source>
        <dbReference type="EMBL" id="KAH1121233.1"/>
    </source>
</evidence>
<name>A0A9D4AHZ5_9ROSI</name>
<feature type="compositionally biased region" description="Basic and acidic residues" evidence="1">
    <location>
        <begin position="62"/>
        <end position="77"/>
    </location>
</feature>
<evidence type="ECO:0000313" key="3">
    <source>
        <dbReference type="Proteomes" id="UP000828251"/>
    </source>
</evidence>
<proteinExistence type="predicted"/>
<accession>A0A9D4AHZ5</accession>
<dbReference type="AlphaFoldDB" id="A0A9D4AHZ5"/>
<feature type="region of interest" description="Disordered" evidence="1">
    <location>
        <begin position="62"/>
        <end position="116"/>
    </location>
</feature>